<evidence type="ECO:0000256" key="1">
    <source>
        <dbReference type="ARBA" id="ARBA00004273"/>
    </source>
</evidence>
<evidence type="ECO:0000256" key="4">
    <source>
        <dbReference type="ARBA" id="ARBA00023128"/>
    </source>
</evidence>
<evidence type="ECO:0000256" key="8">
    <source>
        <dbReference type="RuleBase" id="RU362041"/>
    </source>
</evidence>
<gene>
    <name evidence="10" type="ORF">CC78DRAFT_534360</name>
</gene>
<accession>A0A9P4N7U2</accession>
<dbReference type="EC" id="3.4.21.-" evidence="8"/>
<dbReference type="GO" id="GO:0006465">
    <property type="term" value="P:signal peptide processing"/>
    <property type="evidence" value="ECO:0007669"/>
    <property type="project" value="InterPro"/>
</dbReference>
<evidence type="ECO:0000256" key="3">
    <source>
        <dbReference type="ARBA" id="ARBA00022801"/>
    </source>
</evidence>
<name>A0A9P4N7U2_9PLEO</name>
<evidence type="ECO:0000259" key="9">
    <source>
        <dbReference type="Pfam" id="PF10502"/>
    </source>
</evidence>
<reference evidence="11" key="1">
    <citation type="journal article" date="2020" name="Stud. Mycol.">
        <title>101 Dothideomycetes genomes: A test case for predicting lifestyles and emergence of pathogens.</title>
        <authorList>
            <person name="Haridas S."/>
            <person name="Albert R."/>
            <person name="Binder M."/>
            <person name="Bloem J."/>
            <person name="LaButti K."/>
            <person name="Salamov A."/>
            <person name="Andreopoulos B."/>
            <person name="Baker S."/>
            <person name="Barry K."/>
            <person name="Bills G."/>
            <person name="Bluhm B."/>
            <person name="Cannon C."/>
            <person name="Castanera R."/>
            <person name="Culley D."/>
            <person name="Daum C."/>
            <person name="Ezra D."/>
            <person name="Gonzalez J."/>
            <person name="Henrissat B."/>
            <person name="Kuo A."/>
            <person name="Liang C."/>
            <person name="Lipzen A."/>
            <person name="Lutzoni F."/>
            <person name="Magnuson J."/>
            <person name="Mondo S."/>
            <person name="Nolan M."/>
            <person name="Ohm R."/>
            <person name="Pangilinan J."/>
            <person name="Park H.-J."/>
            <person name="Ramirez L."/>
            <person name="Alfaro M."/>
            <person name="Sun H."/>
            <person name="Tritt A."/>
            <person name="Yoshinaga Y."/>
            <person name="Zwiers L.-H."/>
            <person name="Turgeon B."/>
            <person name="Goodwin S."/>
            <person name="Spatafora J."/>
            <person name="Crous P."/>
            <person name="Grigoriev I."/>
        </authorList>
    </citation>
    <scope>NUCLEOTIDE SEQUENCE [LARGE SCALE GENOMIC DNA]</scope>
    <source>
        <strain evidence="11">CBS 304.66</strain>
    </source>
</reference>
<keyword evidence="5" id="KW-0472">Membrane</keyword>
<dbReference type="InterPro" id="IPR036286">
    <property type="entry name" value="LexA/Signal_pep-like_sf"/>
</dbReference>
<dbReference type="PRINTS" id="PR00727">
    <property type="entry name" value="LEADERPTASE"/>
</dbReference>
<dbReference type="EMBL" id="ML986633">
    <property type="protein sequence ID" value="KAF2262946.1"/>
    <property type="molecule type" value="Genomic_DNA"/>
</dbReference>
<feature type="domain" description="Peptidase S26" evidence="9">
    <location>
        <begin position="48"/>
        <end position="199"/>
    </location>
</feature>
<dbReference type="InterPro" id="IPR019533">
    <property type="entry name" value="Peptidase_S26"/>
</dbReference>
<keyword evidence="11" id="KW-1185">Reference proteome</keyword>
<protein>
    <recommendedName>
        <fullName evidence="8">Mitochondrial inner membrane protease subunit</fullName>
        <ecNumber evidence="8">3.4.21.-</ecNumber>
    </recommendedName>
</protein>
<evidence type="ECO:0000256" key="6">
    <source>
        <dbReference type="ARBA" id="ARBA00038445"/>
    </source>
</evidence>
<evidence type="ECO:0000256" key="7">
    <source>
        <dbReference type="PIRSR" id="PIRSR600223-1"/>
    </source>
</evidence>
<dbReference type="GO" id="GO:0006627">
    <property type="term" value="P:protein processing involved in protein targeting to mitochondrion"/>
    <property type="evidence" value="ECO:0007669"/>
    <property type="project" value="TreeGrafter"/>
</dbReference>
<keyword evidence="2 8" id="KW-0999">Mitochondrion inner membrane</keyword>
<dbReference type="GO" id="GO:0004252">
    <property type="term" value="F:serine-type endopeptidase activity"/>
    <property type="evidence" value="ECO:0007669"/>
    <property type="project" value="InterPro"/>
</dbReference>
<dbReference type="Pfam" id="PF10502">
    <property type="entry name" value="Peptidase_S26"/>
    <property type="match status" value="1"/>
</dbReference>
<dbReference type="PANTHER" id="PTHR12383:SF16">
    <property type="entry name" value="MITOCHONDRIAL INNER MEMBRANE PROTEASE SUBUNIT 1"/>
    <property type="match status" value="1"/>
</dbReference>
<feature type="active site" evidence="7">
    <location>
        <position position="76"/>
    </location>
</feature>
<comment type="subcellular location">
    <subcellularLocation>
        <location evidence="1 8">Mitochondrion inner membrane</location>
    </subcellularLocation>
</comment>
<dbReference type="InterPro" id="IPR000223">
    <property type="entry name" value="Pept_S26A_signal_pept_1"/>
</dbReference>
<dbReference type="SUPFAM" id="SSF51306">
    <property type="entry name" value="LexA/Signal peptidase"/>
    <property type="match status" value="1"/>
</dbReference>
<evidence type="ECO:0000313" key="10">
    <source>
        <dbReference type="EMBL" id="KAF2262946.1"/>
    </source>
</evidence>
<sequence length="228" mass="25723">MPPPRISLLSHLRTLNFTPLRSLRSGIPPTPLLKSALPGQYQNNAFKFMLTIAKIWLTFHLTFKYLLQLCPTTGVSMMPTIPHSFNRYPSFILVTPWHRRGRNIKVGDVVTYESPAVPGTFGCKRVVGMPGDYICILTQGKRERDLENRDVRGGEVGEEMMRVPEGHCWLAGDNLEWSRDSRIYGPVPLALIKGKVLCVVTPWRERKWLAGGGLVDAKEGEKVNIISR</sequence>
<keyword evidence="8" id="KW-0645">Protease</keyword>
<evidence type="ECO:0000313" key="11">
    <source>
        <dbReference type="Proteomes" id="UP000800093"/>
    </source>
</evidence>
<proteinExistence type="inferred from homology"/>
<evidence type="ECO:0000256" key="5">
    <source>
        <dbReference type="ARBA" id="ARBA00023136"/>
    </source>
</evidence>
<dbReference type="Gene3D" id="2.10.109.10">
    <property type="entry name" value="Umud Fragment, subunit A"/>
    <property type="match status" value="1"/>
</dbReference>
<organism evidence="10 11">
    <name type="scientific">Lojkania enalia</name>
    <dbReference type="NCBI Taxonomy" id="147567"/>
    <lineage>
        <taxon>Eukaryota</taxon>
        <taxon>Fungi</taxon>
        <taxon>Dikarya</taxon>
        <taxon>Ascomycota</taxon>
        <taxon>Pezizomycotina</taxon>
        <taxon>Dothideomycetes</taxon>
        <taxon>Pleosporomycetidae</taxon>
        <taxon>Pleosporales</taxon>
        <taxon>Pleosporales incertae sedis</taxon>
        <taxon>Lojkania</taxon>
    </lineage>
</organism>
<evidence type="ECO:0000256" key="2">
    <source>
        <dbReference type="ARBA" id="ARBA00022792"/>
    </source>
</evidence>
<comment type="caution">
    <text evidence="10">The sequence shown here is derived from an EMBL/GenBank/DDBJ whole genome shotgun (WGS) entry which is preliminary data.</text>
</comment>
<dbReference type="InterPro" id="IPR052064">
    <property type="entry name" value="Mito_IMP1_subunit"/>
</dbReference>
<feature type="active site" evidence="7">
    <location>
        <position position="124"/>
    </location>
</feature>
<keyword evidence="4 8" id="KW-0496">Mitochondrion</keyword>
<dbReference type="OrthoDB" id="308440at2759"/>
<keyword evidence="3 8" id="KW-0378">Hydrolase</keyword>
<comment type="similarity">
    <text evidence="6">Belongs to the peptidase S26 family. IMP1 subfamily.</text>
</comment>
<dbReference type="GO" id="GO:0042720">
    <property type="term" value="C:mitochondrial inner membrane peptidase complex"/>
    <property type="evidence" value="ECO:0007669"/>
    <property type="project" value="TreeGrafter"/>
</dbReference>
<dbReference type="Proteomes" id="UP000800093">
    <property type="component" value="Unassembled WGS sequence"/>
</dbReference>
<dbReference type="CDD" id="cd06530">
    <property type="entry name" value="S26_SPase_I"/>
    <property type="match status" value="1"/>
</dbReference>
<dbReference type="NCBIfam" id="TIGR02227">
    <property type="entry name" value="sigpep_I_bact"/>
    <property type="match status" value="1"/>
</dbReference>
<dbReference type="PANTHER" id="PTHR12383">
    <property type="entry name" value="PROTEASE FAMILY S26 MITOCHONDRIAL INNER MEMBRANE PROTEASE-RELATED"/>
    <property type="match status" value="1"/>
</dbReference>
<dbReference type="AlphaFoldDB" id="A0A9P4N7U2"/>